<dbReference type="AlphaFoldDB" id="A0A8S9NMH1"/>
<dbReference type="GO" id="GO:0005741">
    <property type="term" value="C:mitochondrial outer membrane"/>
    <property type="evidence" value="ECO:0007669"/>
    <property type="project" value="UniProtKB-SubCell"/>
</dbReference>
<dbReference type="Pfam" id="PF01553">
    <property type="entry name" value="Acyltransferase"/>
    <property type="match status" value="1"/>
</dbReference>
<dbReference type="SMART" id="SM00563">
    <property type="entry name" value="PlsC"/>
    <property type="match status" value="1"/>
</dbReference>
<dbReference type="PANTHER" id="PTHR12497">
    <property type="entry name" value="TAZ PROTEIN TAFAZZIN"/>
    <property type="match status" value="1"/>
</dbReference>
<keyword evidence="4" id="KW-1000">Mitochondrion outer membrane</keyword>
<keyword evidence="8" id="KW-0472">Membrane</keyword>
<dbReference type="PRINTS" id="PR00979">
    <property type="entry name" value="TAFAZZIN"/>
</dbReference>
<comment type="caution">
    <text evidence="13">The sequence shown here is derived from an EMBL/GenBank/DDBJ whole genome shotgun (WGS) entry which is preliminary data.</text>
</comment>
<sequence>MGIQLFDKADLWKSLLLLKVQLRDRFRIAVDDQRGRAAVLYTDGYFSSSIHRLAARFRNFRRESLPSAPAFYRRRVPKDLTAEEESAIFRMLQAVAVPLIGNACHVFMNGLNRVQVYGLEKLHDALLNRPKNKPLVTVSNHVASLDDPFVIASLLPPKLLLDARNLRWTLCATDRCFKNPVTSAFFRSVKVLPVSRGEGIYQQADLWKSLLLLKVQLRDRFRIAVDDQRGRAAVLYTDGYFSSSIHRLAARFRNFRRESLPSAPAFYRRRVPKDLTAEEESAIFRMLQAVAVPLIGNACHVFMNGLNRVQVYGLEKLHDALLNRPKNKPLVTVSNHVASLDDPFVIASLLPPKLLLDARNLRWTLCATDRCFKNPVTSTRKGFLLRFDLNWCVMGLGNKVNKFNFGDNDHLPDEGGGGEEGDGFGSVACSICLDTVAKDGDRAWANLQCGHQFHLGNVFLSFDFDVFDSIELCQYVFLCVFFFLDCIGSAFNAKGVMQCPNCRKVEKGQWLYANGCRSHPEFNVEDWVHEEEIYDIGSYPEMVKTLSLRKLSYVTVLCPTCLSCVPRSKTLVFMYLCRLLEFTGAHLEAQLVFPRSSQ</sequence>
<evidence type="ECO:0000256" key="2">
    <source>
        <dbReference type="ARBA" id="ARBA00010524"/>
    </source>
</evidence>
<keyword evidence="7" id="KW-0496">Mitochondrion</keyword>
<evidence type="ECO:0000313" key="14">
    <source>
        <dbReference type="Proteomes" id="UP000712600"/>
    </source>
</evidence>
<accession>A0A8S9NMH1</accession>
<evidence type="ECO:0000256" key="9">
    <source>
        <dbReference type="ARBA" id="ARBA00023315"/>
    </source>
</evidence>
<evidence type="ECO:0000256" key="4">
    <source>
        <dbReference type="ARBA" id="ARBA00022787"/>
    </source>
</evidence>
<protein>
    <recommendedName>
        <fullName evidence="12">Phospholipid/glycerol acyltransferase domain-containing protein</fullName>
    </recommendedName>
</protein>
<evidence type="ECO:0000256" key="8">
    <source>
        <dbReference type="ARBA" id="ARBA00023136"/>
    </source>
</evidence>
<comment type="subcellular location">
    <subcellularLocation>
        <location evidence="1">Mitochondrion inner membrane</location>
        <topology evidence="1">Peripheral membrane protein</topology>
        <orientation evidence="1">Intermembrane side</orientation>
    </subcellularLocation>
    <subcellularLocation>
        <location evidence="10">Mitochondrion outer membrane</location>
        <topology evidence="10">Peripheral membrane protein</topology>
        <orientation evidence="10">Intermembrane side</orientation>
    </subcellularLocation>
</comment>
<keyword evidence="3" id="KW-0808">Transferase</keyword>
<comment type="catalytic activity">
    <reaction evidence="11">
        <text>1'-[1,2-diacyl-sn-glycero-3-phospho],3'-[1-acyl-sn-glycero-3-phospho]-glycerol + a 1,2-diacyl-sn-glycero-3-phosphocholine = a cardiolipin + a 1-acyl-sn-glycero-3-phosphocholine</text>
        <dbReference type="Rhea" id="RHEA:33731"/>
        <dbReference type="ChEBI" id="CHEBI:57643"/>
        <dbReference type="ChEBI" id="CHEBI:58168"/>
        <dbReference type="ChEBI" id="CHEBI:62237"/>
        <dbReference type="ChEBI" id="CHEBI:64743"/>
    </reaction>
    <physiologicalReaction direction="left-to-right" evidence="11">
        <dbReference type="Rhea" id="RHEA:33732"/>
    </physiologicalReaction>
    <physiologicalReaction direction="right-to-left" evidence="11">
        <dbReference type="Rhea" id="RHEA:33733"/>
    </physiologicalReaction>
</comment>
<reference evidence="13" key="1">
    <citation type="submission" date="2019-12" db="EMBL/GenBank/DDBJ databases">
        <title>Genome sequencing and annotation of Brassica cretica.</title>
        <authorList>
            <person name="Studholme D.J."/>
            <person name="Sarris P."/>
        </authorList>
    </citation>
    <scope>NUCLEOTIDE SEQUENCE</scope>
    <source>
        <strain evidence="13">PFS-109/04</strain>
        <tissue evidence="13">Leaf</tissue>
    </source>
</reference>
<organism evidence="13 14">
    <name type="scientific">Brassica cretica</name>
    <name type="common">Mustard</name>
    <dbReference type="NCBI Taxonomy" id="69181"/>
    <lineage>
        <taxon>Eukaryota</taxon>
        <taxon>Viridiplantae</taxon>
        <taxon>Streptophyta</taxon>
        <taxon>Embryophyta</taxon>
        <taxon>Tracheophyta</taxon>
        <taxon>Spermatophyta</taxon>
        <taxon>Magnoliopsida</taxon>
        <taxon>eudicotyledons</taxon>
        <taxon>Gunneridae</taxon>
        <taxon>Pentapetalae</taxon>
        <taxon>rosids</taxon>
        <taxon>malvids</taxon>
        <taxon>Brassicales</taxon>
        <taxon>Brassicaceae</taxon>
        <taxon>Brassiceae</taxon>
        <taxon>Brassica</taxon>
    </lineage>
</organism>
<evidence type="ECO:0000256" key="5">
    <source>
        <dbReference type="ARBA" id="ARBA00022792"/>
    </source>
</evidence>
<dbReference type="InterPro" id="IPR002123">
    <property type="entry name" value="Plipid/glycerol_acylTrfase"/>
</dbReference>
<dbReference type="Gene3D" id="3.30.40.10">
    <property type="entry name" value="Zinc/RING finger domain, C3HC4 (zinc finger)"/>
    <property type="match status" value="1"/>
</dbReference>
<feature type="domain" description="Phospholipid/glycerol acyltransferase" evidence="12">
    <location>
        <begin position="135"/>
        <end position="270"/>
    </location>
</feature>
<evidence type="ECO:0000259" key="12">
    <source>
        <dbReference type="SMART" id="SM00563"/>
    </source>
</evidence>
<keyword evidence="9" id="KW-0012">Acyltransferase</keyword>
<evidence type="ECO:0000256" key="6">
    <source>
        <dbReference type="ARBA" id="ARBA00023098"/>
    </source>
</evidence>
<dbReference type="GO" id="GO:0005743">
    <property type="term" value="C:mitochondrial inner membrane"/>
    <property type="evidence" value="ECO:0007669"/>
    <property type="project" value="UniProtKB-SubCell"/>
</dbReference>
<dbReference type="EMBL" id="QGKX02001521">
    <property type="protein sequence ID" value="KAF3506298.1"/>
    <property type="molecule type" value="Genomic_DNA"/>
</dbReference>
<dbReference type="InterPro" id="IPR000872">
    <property type="entry name" value="Tafazzin"/>
</dbReference>
<evidence type="ECO:0000313" key="13">
    <source>
        <dbReference type="EMBL" id="KAF3506298.1"/>
    </source>
</evidence>
<name>A0A8S9NMH1_BRACR</name>
<proteinExistence type="inferred from homology"/>
<evidence type="ECO:0000256" key="3">
    <source>
        <dbReference type="ARBA" id="ARBA00022679"/>
    </source>
</evidence>
<dbReference type="GO" id="GO:0008374">
    <property type="term" value="F:O-acyltransferase activity"/>
    <property type="evidence" value="ECO:0007669"/>
    <property type="project" value="TreeGrafter"/>
</dbReference>
<keyword evidence="6" id="KW-0443">Lipid metabolism</keyword>
<gene>
    <name evidence="13" type="ORF">F2Q69_00003020</name>
</gene>
<evidence type="ECO:0000256" key="11">
    <source>
        <dbReference type="ARBA" id="ARBA00047906"/>
    </source>
</evidence>
<comment type="similarity">
    <text evidence="2">Belongs to the taffazin family.</text>
</comment>
<dbReference type="Proteomes" id="UP000712600">
    <property type="component" value="Unassembled WGS sequence"/>
</dbReference>
<dbReference type="GO" id="GO:0006644">
    <property type="term" value="P:phospholipid metabolic process"/>
    <property type="evidence" value="ECO:0007669"/>
    <property type="project" value="InterPro"/>
</dbReference>
<dbReference type="SUPFAM" id="SSF69593">
    <property type="entry name" value="Glycerol-3-phosphate (1)-acyltransferase"/>
    <property type="match status" value="1"/>
</dbReference>
<evidence type="ECO:0000256" key="7">
    <source>
        <dbReference type="ARBA" id="ARBA00023128"/>
    </source>
</evidence>
<evidence type="ECO:0000256" key="10">
    <source>
        <dbReference type="ARBA" id="ARBA00024323"/>
    </source>
</evidence>
<dbReference type="InterPro" id="IPR013083">
    <property type="entry name" value="Znf_RING/FYVE/PHD"/>
</dbReference>
<evidence type="ECO:0000256" key="1">
    <source>
        <dbReference type="ARBA" id="ARBA00004137"/>
    </source>
</evidence>
<dbReference type="PANTHER" id="PTHR12497:SF0">
    <property type="entry name" value="TAFAZZIN"/>
    <property type="match status" value="1"/>
</dbReference>
<keyword evidence="5" id="KW-0999">Mitochondrion inner membrane</keyword>